<feature type="transmembrane region" description="Helical" evidence="1">
    <location>
        <begin position="144"/>
        <end position="162"/>
    </location>
</feature>
<keyword evidence="1" id="KW-0812">Transmembrane</keyword>
<evidence type="ECO:0000256" key="1">
    <source>
        <dbReference type="SAM" id="Phobius"/>
    </source>
</evidence>
<comment type="caution">
    <text evidence="2">The sequence shown here is derived from an EMBL/GenBank/DDBJ whole genome shotgun (WGS) entry which is preliminary data.</text>
</comment>
<dbReference type="EMBL" id="CAJJDP010000248">
    <property type="protein sequence ID" value="CAD8215399.1"/>
    <property type="molecule type" value="Genomic_DNA"/>
</dbReference>
<accession>A0A8S1YN78</accession>
<proteinExistence type="predicted"/>
<keyword evidence="1" id="KW-0472">Membrane</keyword>
<keyword evidence="1" id="KW-1133">Transmembrane helix</keyword>
<reference evidence="2" key="1">
    <citation type="submission" date="2021-01" db="EMBL/GenBank/DDBJ databases">
        <authorList>
            <consortium name="Genoscope - CEA"/>
            <person name="William W."/>
        </authorList>
    </citation>
    <scope>NUCLEOTIDE SEQUENCE</scope>
</reference>
<organism evidence="2 3">
    <name type="scientific">Paramecium octaurelia</name>
    <dbReference type="NCBI Taxonomy" id="43137"/>
    <lineage>
        <taxon>Eukaryota</taxon>
        <taxon>Sar</taxon>
        <taxon>Alveolata</taxon>
        <taxon>Ciliophora</taxon>
        <taxon>Intramacronucleata</taxon>
        <taxon>Oligohymenophorea</taxon>
        <taxon>Peniculida</taxon>
        <taxon>Parameciidae</taxon>
        <taxon>Paramecium</taxon>
    </lineage>
</organism>
<dbReference type="AlphaFoldDB" id="A0A8S1YN78"/>
<protein>
    <recommendedName>
        <fullName evidence="4">Transmembrane protein</fullName>
    </recommendedName>
</protein>
<gene>
    <name evidence="2" type="ORF">POCTA_138.1.T2440003</name>
</gene>
<dbReference type="Proteomes" id="UP000683925">
    <property type="component" value="Unassembled WGS sequence"/>
</dbReference>
<evidence type="ECO:0000313" key="3">
    <source>
        <dbReference type="Proteomes" id="UP000683925"/>
    </source>
</evidence>
<evidence type="ECO:0000313" key="2">
    <source>
        <dbReference type="EMBL" id="CAD8215399.1"/>
    </source>
</evidence>
<sequence>MLMEQVQNFLFYYFIHYLQLLWILRMCLLIRSCNQQCSLLRDHNYVEHYGLSRKEIQPGKYEKQTFDTVGMLHTDYSIISYLYYKDIQTITKILTNPVHIKKAPNCNMDIQCVFYQHGYQNNGLKLWICNQRNGNILNQVHQKMLNIIFLITSLITYLSHFLKLSHFNQSILMLSLKKNLDNFLSGSYKLKLYVGNKLIKMSGSVHNHSSNVLIQLIIYC</sequence>
<keyword evidence="3" id="KW-1185">Reference proteome</keyword>
<evidence type="ECO:0008006" key="4">
    <source>
        <dbReference type="Google" id="ProtNLM"/>
    </source>
</evidence>
<feature type="transmembrane region" description="Helical" evidence="1">
    <location>
        <begin position="12"/>
        <end position="31"/>
    </location>
</feature>
<name>A0A8S1YN78_PAROT</name>